<reference evidence="1 2" key="1">
    <citation type="submission" date="2024-01" db="EMBL/GenBank/DDBJ databases">
        <title>Genome assemblies of Stephania.</title>
        <authorList>
            <person name="Yang L."/>
        </authorList>
    </citation>
    <scope>NUCLEOTIDE SEQUENCE [LARGE SCALE GENOMIC DNA]</scope>
    <source>
        <strain evidence="1">QJT</strain>
        <tissue evidence="1">Leaf</tissue>
    </source>
</reference>
<comment type="caution">
    <text evidence="1">The sequence shown here is derived from an EMBL/GenBank/DDBJ whole genome shotgun (WGS) entry which is preliminary data.</text>
</comment>
<dbReference type="AlphaFoldDB" id="A0AAP0JNI8"/>
<gene>
    <name evidence="1" type="ORF">Sjap_007425</name>
</gene>
<protein>
    <submittedName>
        <fullName evidence="1">Uncharacterized protein</fullName>
    </submittedName>
</protein>
<name>A0AAP0JNI8_9MAGN</name>
<proteinExistence type="predicted"/>
<keyword evidence="2" id="KW-1185">Reference proteome</keyword>
<dbReference type="Proteomes" id="UP001417504">
    <property type="component" value="Unassembled WGS sequence"/>
</dbReference>
<accession>A0AAP0JNI8</accession>
<organism evidence="1 2">
    <name type="scientific">Stephania japonica</name>
    <dbReference type="NCBI Taxonomy" id="461633"/>
    <lineage>
        <taxon>Eukaryota</taxon>
        <taxon>Viridiplantae</taxon>
        <taxon>Streptophyta</taxon>
        <taxon>Embryophyta</taxon>
        <taxon>Tracheophyta</taxon>
        <taxon>Spermatophyta</taxon>
        <taxon>Magnoliopsida</taxon>
        <taxon>Ranunculales</taxon>
        <taxon>Menispermaceae</taxon>
        <taxon>Menispermoideae</taxon>
        <taxon>Cissampelideae</taxon>
        <taxon>Stephania</taxon>
    </lineage>
</organism>
<dbReference type="EMBL" id="JBBNAE010000003">
    <property type="protein sequence ID" value="KAK9136831.1"/>
    <property type="molecule type" value="Genomic_DNA"/>
</dbReference>
<sequence length="69" mass="8014">MVISKNGEAPRHARVTYCKHTTEVQLMLNYMQKTILLFSFTEKENGWGVSVNGIFQLWLLSFILPSMQH</sequence>
<evidence type="ECO:0000313" key="1">
    <source>
        <dbReference type="EMBL" id="KAK9136831.1"/>
    </source>
</evidence>
<evidence type="ECO:0000313" key="2">
    <source>
        <dbReference type="Proteomes" id="UP001417504"/>
    </source>
</evidence>